<proteinExistence type="predicted"/>
<dbReference type="GO" id="GO:0005634">
    <property type="term" value="C:nucleus"/>
    <property type="evidence" value="ECO:0007669"/>
    <property type="project" value="UniProtKB-SubCell"/>
</dbReference>
<evidence type="ECO:0000256" key="1">
    <source>
        <dbReference type="ARBA" id="ARBA00004123"/>
    </source>
</evidence>
<dbReference type="SMART" id="SM01176">
    <property type="entry name" value="DUF4208"/>
    <property type="match status" value="1"/>
</dbReference>
<dbReference type="GeneTree" id="ENSGT00390000003769"/>
<keyword evidence="2" id="KW-0539">Nucleus</keyword>
<reference evidence="4" key="3">
    <citation type="submission" date="2025-09" db="UniProtKB">
        <authorList>
            <consortium name="Ensembl"/>
        </authorList>
    </citation>
    <scope>IDENTIFICATION</scope>
</reference>
<name>A0A7N4P3L3_SARHA</name>
<gene>
    <name evidence="4" type="primary">CHCT1</name>
</gene>
<protein>
    <submittedName>
        <fullName evidence="4">CHD1 helical C-terminal domain containing 1</fullName>
    </submittedName>
</protein>
<dbReference type="InterPro" id="IPR025260">
    <property type="entry name" value="CHD1-like_C"/>
</dbReference>
<dbReference type="FunCoup" id="A0A7N4P3L3">
    <property type="interactions" value="24"/>
</dbReference>
<evidence type="ECO:0000313" key="5">
    <source>
        <dbReference type="Proteomes" id="UP000007648"/>
    </source>
</evidence>
<accession>A0A7N4P3L3</accession>
<sequence length="265" mass="30443">MEASDGLGGEGDKALEKVTEAPCLERSSSTIPAGDSLVRHAEGLGQDTFKICKEYLRPLKKFLRKLHLPRDLPQKKKLKYMKRSLMVLGDHINTFLQHYCRAWEIKHWRKMLWRFISLFSELDAKLLRRLYKYSKSDQNAKFLVAFRPLDTSETATPPTEQSNSLPKLYNAWGLHRDSSCTKEKLNKMQVHAPEASLSGEQKHGGQIKREMKHHKKTYCAFGEYLPLFNDPFCSKTYSKMKSSYTELDFSTKLFASICVPASITG</sequence>
<dbReference type="InterPro" id="IPR039880">
    <property type="entry name" value="CHCT1-like"/>
</dbReference>
<dbReference type="Pfam" id="PF13907">
    <property type="entry name" value="CHD1-like_C"/>
    <property type="match status" value="1"/>
</dbReference>
<evidence type="ECO:0000256" key="2">
    <source>
        <dbReference type="ARBA" id="ARBA00023242"/>
    </source>
</evidence>
<dbReference type="PANTHER" id="PTHR21765:SF1">
    <property type="entry name" value="CHD1 HELICAL C-TERMINAL DOMAIN CONTAINING PROTEIN 1"/>
    <property type="match status" value="1"/>
</dbReference>
<evidence type="ECO:0000259" key="3">
    <source>
        <dbReference type="SMART" id="SM01176"/>
    </source>
</evidence>
<evidence type="ECO:0000313" key="4">
    <source>
        <dbReference type="Ensembl" id="ENSSHAP00000031721.1"/>
    </source>
</evidence>
<organism evidence="4 5">
    <name type="scientific">Sarcophilus harrisii</name>
    <name type="common">Tasmanian devil</name>
    <name type="synonym">Sarcophilus laniarius</name>
    <dbReference type="NCBI Taxonomy" id="9305"/>
    <lineage>
        <taxon>Eukaryota</taxon>
        <taxon>Metazoa</taxon>
        <taxon>Chordata</taxon>
        <taxon>Craniata</taxon>
        <taxon>Vertebrata</taxon>
        <taxon>Euteleostomi</taxon>
        <taxon>Mammalia</taxon>
        <taxon>Metatheria</taxon>
        <taxon>Dasyuromorphia</taxon>
        <taxon>Dasyuridae</taxon>
        <taxon>Sarcophilus</taxon>
    </lineage>
</organism>
<dbReference type="PANTHER" id="PTHR21765">
    <property type="entry name" value="SIMILAR TO CHROMODOMAIN-HELICASE-DNA-BINDING PROTEIN 1 (CHD-1)"/>
    <property type="match status" value="1"/>
</dbReference>
<reference evidence="4" key="2">
    <citation type="submission" date="2025-08" db="UniProtKB">
        <authorList>
            <consortium name="Ensembl"/>
        </authorList>
    </citation>
    <scope>IDENTIFICATION</scope>
</reference>
<dbReference type="Proteomes" id="UP000007648">
    <property type="component" value="Unassembled WGS sequence"/>
</dbReference>
<dbReference type="AlphaFoldDB" id="A0A7N4P3L3"/>
<keyword evidence="5" id="KW-1185">Reference proteome</keyword>
<feature type="domain" description="Chromodomain-helicase-DNA-binding protein 1-like C-terminal" evidence="3">
    <location>
        <begin position="31"/>
        <end position="134"/>
    </location>
</feature>
<dbReference type="Ensembl" id="ENSSHAT00000024391.1">
    <property type="protein sequence ID" value="ENSSHAP00000031721.1"/>
    <property type="gene ID" value="ENSSHAG00000005516.2"/>
</dbReference>
<dbReference type="InParanoid" id="A0A7N4P3L3"/>
<comment type="subcellular location">
    <subcellularLocation>
        <location evidence="1">Nucleus</location>
    </subcellularLocation>
</comment>
<reference evidence="4 5" key="1">
    <citation type="journal article" date="2011" name="Proc. Natl. Acad. Sci. U.S.A.">
        <title>Genetic diversity and population structure of the endangered marsupial Sarcophilus harrisii (Tasmanian devil).</title>
        <authorList>
            <person name="Miller W."/>
            <person name="Hayes V.M."/>
            <person name="Ratan A."/>
            <person name="Petersen D.C."/>
            <person name="Wittekindt N.E."/>
            <person name="Miller J."/>
            <person name="Walenz B."/>
            <person name="Knight J."/>
            <person name="Qi J."/>
            <person name="Zhao F."/>
            <person name="Wang Q."/>
            <person name="Bedoya-Reina O.C."/>
            <person name="Katiyar N."/>
            <person name="Tomsho L.P."/>
            <person name="Kasson L.M."/>
            <person name="Hardie R.A."/>
            <person name="Woodbridge P."/>
            <person name="Tindall E.A."/>
            <person name="Bertelsen M.F."/>
            <person name="Dixon D."/>
            <person name="Pyecroft S."/>
            <person name="Helgen K.M."/>
            <person name="Lesk A.M."/>
            <person name="Pringle T.H."/>
            <person name="Patterson N."/>
            <person name="Zhang Y."/>
            <person name="Kreiss A."/>
            <person name="Woods G.M."/>
            <person name="Jones M.E."/>
            <person name="Schuster S.C."/>
        </authorList>
    </citation>
    <scope>NUCLEOTIDE SEQUENCE [LARGE SCALE GENOMIC DNA]</scope>
</reference>